<comment type="caution">
    <text evidence="1">The sequence shown here is derived from an EMBL/GenBank/DDBJ whole genome shotgun (WGS) entry which is preliminary data.</text>
</comment>
<reference evidence="1 2" key="1">
    <citation type="submission" date="2019-10" db="EMBL/GenBank/DDBJ databases">
        <title>Bifidobacterium from non-human primates.</title>
        <authorList>
            <person name="Modesto M."/>
        </authorList>
    </citation>
    <scope>NUCLEOTIDE SEQUENCE [LARGE SCALE GENOMIC DNA]</scope>
    <source>
        <strain evidence="1 2">TREC</strain>
    </source>
</reference>
<dbReference type="AlphaFoldDB" id="A0A7K3TIF0"/>
<evidence type="ECO:0000313" key="1">
    <source>
        <dbReference type="EMBL" id="NEG78043.1"/>
    </source>
</evidence>
<organism evidence="1 2">
    <name type="scientific">Bifidobacterium avesanii</name>
    <dbReference type="NCBI Taxonomy" id="1798157"/>
    <lineage>
        <taxon>Bacteria</taxon>
        <taxon>Bacillati</taxon>
        <taxon>Actinomycetota</taxon>
        <taxon>Actinomycetes</taxon>
        <taxon>Bifidobacteriales</taxon>
        <taxon>Bifidobacteriaceae</taxon>
        <taxon>Bifidobacterium</taxon>
    </lineage>
</organism>
<proteinExistence type="predicted"/>
<dbReference type="Proteomes" id="UP000469763">
    <property type="component" value="Unassembled WGS sequence"/>
</dbReference>
<accession>A0A7K3TIF0</accession>
<name>A0A7K3TIF0_9BIFI</name>
<keyword evidence="2" id="KW-1185">Reference proteome</keyword>
<evidence type="ECO:0000313" key="2">
    <source>
        <dbReference type="Proteomes" id="UP000469763"/>
    </source>
</evidence>
<dbReference type="RefSeq" id="WP_152349645.1">
    <property type="nucleotide sequence ID" value="NZ_WBSN01000002.1"/>
</dbReference>
<gene>
    <name evidence="1" type="ORF">GFD22_03460</name>
</gene>
<protein>
    <submittedName>
        <fullName evidence="1">Uncharacterized protein</fullName>
    </submittedName>
</protein>
<sequence>MNTSIRVWNSNPNYRYSNPLEFDNQADPGRPLHVKVSDDGTVTIMIGDRYPAVATLNWRQGEDLARFLTGVNEEVER</sequence>
<dbReference type="EMBL" id="WHZY01000004">
    <property type="protein sequence ID" value="NEG78043.1"/>
    <property type="molecule type" value="Genomic_DNA"/>
</dbReference>